<dbReference type="InterPro" id="IPR015495">
    <property type="entry name" value="Myb_TF_plants"/>
</dbReference>
<dbReference type="AlphaFoldDB" id="A0A9Q1JLK0"/>
<dbReference type="GO" id="GO:0005634">
    <property type="term" value="C:nucleus"/>
    <property type="evidence" value="ECO:0007669"/>
    <property type="project" value="UniProtKB-SubCell"/>
</dbReference>
<feature type="region of interest" description="Disordered" evidence="5">
    <location>
        <begin position="250"/>
        <end position="310"/>
    </location>
</feature>
<dbReference type="PROSITE" id="PS51294">
    <property type="entry name" value="HTH_MYB"/>
    <property type="match status" value="2"/>
</dbReference>
<evidence type="ECO:0000256" key="5">
    <source>
        <dbReference type="SAM" id="MobiDB-lite"/>
    </source>
</evidence>
<gene>
    <name evidence="8" type="ORF">Cgig2_016793</name>
</gene>
<dbReference type="PANTHER" id="PTHR47994:SF5">
    <property type="entry name" value="F14D16.11-RELATED"/>
    <property type="match status" value="1"/>
</dbReference>
<dbReference type="CDD" id="cd00167">
    <property type="entry name" value="SANT"/>
    <property type="match status" value="2"/>
</dbReference>
<accession>A0A9Q1JLK0</accession>
<feature type="domain" description="HTH myb-type" evidence="7">
    <location>
        <begin position="10"/>
        <end position="58"/>
    </location>
</feature>
<evidence type="ECO:0000313" key="9">
    <source>
        <dbReference type="Proteomes" id="UP001153076"/>
    </source>
</evidence>
<dbReference type="InterPro" id="IPR017930">
    <property type="entry name" value="Myb_dom"/>
</dbReference>
<evidence type="ECO:0000256" key="1">
    <source>
        <dbReference type="ARBA" id="ARBA00004123"/>
    </source>
</evidence>
<dbReference type="Pfam" id="PF00249">
    <property type="entry name" value="Myb_DNA-binding"/>
    <property type="match status" value="2"/>
</dbReference>
<feature type="compositionally biased region" description="Polar residues" evidence="5">
    <location>
        <begin position="171"/>
        <end position="182"/>
    </location>
</feature>
<evidence type="ECO:0000256" key="4">
    <source>
        <dbReference type="ARBA" id="ARBA00023242"/>
    </source>
</evidence>
<evidence type="ECO:0000259" key="6">
    <source>
        <dbReference type="PROSITE" id="PS50090"/>
    </source>
</evidence>
<proteinExistence type="predicted"/>
<comment type="caution">
    <text evidence="8">The sequence shown here is derived from an EMBL/GenBank/DDBJ whole genome shotgun (WGS) entry which is preliminary data.</text>
</comment>
<feature type="domain" description="HTH myb-type" evidence="7">
    <location>
        <begin position="59"/>
        <end position="113"/>
    </location>
</feature>
<dbReference type="OrthoDB" id="2143914at2759"/>
<evidence type="ECO:0000313" key="8">
    <source>
        <dbReference type="EMBL" id="KAJ8428209.1"/>
    </source>
</evidence>
<feature type="region of interest" description="Disordered" evidence="5">
    <location>
        <begin position="162"/>
        <end position="182"/>
    </location>
</feature>
<evidence type="ECO:0000259" key="7">
    <source>
        <dbReference type="PROSITE" id="PS51294"/>
    </source>
</evidence>
<dbReference type="PANTHER" id="PTHR47994">
    <property type="entry name" value="F14D16.11-RELATED"/>
    <property type="match status" value="1"/>
</dbReference>
<reference evidence="8" key="1">
    <citation type="submission" date="2022-04" db="EMBL/GenBank/DDBJ databases">
        <title>Carnegiea gigantea Genome sequencing and assembly v2.</title>
        <authorList>
            <person name="Copetti D."/>
            <person name="Sanderson M.J."/>
            <person name="Burquez A."/>
            <person name="Wojciechowski M.F."/>
        </authorList>
    </citation>
    <scope>NUCLEOTIDE SEQUENCE</scope>
    <source>
        <strain evidence="8">SGP5-SGP5p</strain>
        <tissue evidence="8">Aerial part</tissue>
    </source>
</reference>
<dbReference type="Gene3D" id="1.10.10.60">
    <property type="entry name" value="Homeodomain-like"/>
    <property type="match status" value="2"/>
</dbReference>
<keyword evidence="3" id="KW-0238">DNA-binding</keyword>
<dbReference type="FunFam" id="1.10.10.60:FF:000001">
    <property type="entry name" value="MYB-related transcription factor"/>
    <property type="match status" value="1"/>
</dbReference>
<feature type="domain" description="Myb-like" evidence="6">
    <location>
        <begin position="59"/>
        <end position="109"/>
    </location>
</feature>
<keyword evidence="2" id="KW-0677">Repeat</keyword>
<name>A0A9Q1JLK0_9CARY</name>
<dbReference type="Proteomes" id="UP001153076">
    <property type="component" value="Unassembled WGS sequence"/>
</dbReference>
<feature type="domain" description="Myb-like" evidence="6">
    <location>
        <begin position="8"/>
        <end position="58"/>
    </location>
</feature>
<dbReference type="FunFam" id="1.10.10.60:FF:000204">
    <property type="entry name" value="transcription factor MYB80"/>
    <property type="match status" value="1"/>
</dbReference>
<feature type="compositionally biased region" description="Polar residues" evidence="5">
    <location>
        <begin position="268"/>
        <end position="278"/>
    </location>
</feature>
<evidence type="ECO:0000256" key="2">
    <source>
        <dbReference type="ARBA" id="ARBA00022737"/>
    </source>
</evidence>
<dbReference type="InterPro" id="IPR001005">
    <property type="entry name" value="SANT/Myb"/>
</dbReference>
<dbReference type="EMBL" id="JAKOGI010001040">
    <property type="protein sequence ID" value="KAJ8428209.1"/>
    <property type="molecule type" value="Genomic_DNA"/>
</dbReference>
<dbReference type="GO" id="GO:0003677">
    <property type="term" value="F:DNA binding"/>
    <property type="evidence" value="ECO:0007669"/>
    <property type="project" value="UniProtKB-KW"/>
</dbReference>
<sequence length="338" mass="37539">MVKPSCCDMKKGPWKGEEDVKILGYISKNGTGNWTSAPRKAGLKRCGKSCRLRWTNYLRPDLKHESFTPEEEELIIKLHAAIGSRWTIIAQQLPGRSDNDIKNHWNTKLKKKLTEMGIDPVTHKPFSQILADYGNIGAISRATTAPKHTAGTIRRDFKKRTFTPLTPPKTQPRSSTFSSPALNNYTNYPSHSLDLLSQLQAMTLVTEGSSVRNYGLFSQMPLANSSSTSACSSSYNAGPMAKSPESFSWHDFLLDPAPNQPQDEEDNSSSFSSKQQFGTPPMGKKRNNNDGEITNGYEVQHGSSSSTSSDGSLFLEAMLDQENDMFLNFPGLMEEPLY</sequence>
<dbReference type="SMART" id="SM00717">
    <property type="entry name" value="SANT"/>
    <property type="match status" value="2"/>
</dbReference>
<keyword evidence="4" id="KW-0539">Nucleus</keyword>
<keyword evidence="9" id="KW-1185">Reference proteome</keyword>
<dbReference type="PROSITE" id="PS50090">
    <property type="entry name" value="MYB_LIKE"/>
    <property type="match status" value="2"/>
</dbReference>
<comment type="subcellular location">
    <subcellularLocation>
        <location evidence="1">Nucleus</location>
    </subcellularLocation>
</comment>
<dbReference type="SUPFAM" id="SSF46689">
    <property type="entry name" value="Homeodomain-like"/>
    <property type="match status" value="1"/>
</dbReference>
<dbReference type="InterPro" id="IPR009057">
    <property type="entry name" value="Homeodomain-like_sf"/>
</dbReference>
<evidence type="ECO:0000256" key="3">
    <source>
        <dbReference type="ARBA" id="ARBA00023125"/>
    </source>
</evidence>
<protein>
    <submittedName>
        <fullName evidence="8">Uncharacterized protein</fullName>
    </submittedName>
</protein>
<organism evidence="8 9">
    <name type="scientific">Carnegiea gigantea</name>
    <dbReference type="NCBI Taxonomy" id="171969"/>
    <lineage>
        <taxon>Eukaryota</taxon>
        <taxon>Viridiplantae</taxon>
        <taxon>Streptophyta</taxon>
        <taxon>Embryophyta</taxon>
        <taxon>Tracheophyta</taxon>
        <taxon>Spermatophyta</taxon>
        <taxon>Magnoliopsida</taxon>
        <taxon>eudicotyledons</taxon>
        <taxon>Gunneridae</taxon>
        <taxon>Pentapetalae</taxon>
        <taxon>Caryophyllales</taxon>
        <taxon>Cactineae</taxon>
        <taxon>Cactaceae</taxon>
        <taxon>Cactoideae</taxon>
        <taxon>Echinocereeae</taxon>
        <taxon>Carnegiea</taxon>
    </lineage>
</organism>